<dbReference type="GO" id="GO:0008615">
    <property type="term" value="P:pyridoxine biosynthetic process"/>
    <property type="evidence" value="ECO:0007669"/>
    <property type="project" value="UniProtKB-UniRule"/>
</dbReference>
<evidence type="ECO:0000256" key="1">
    <source>
        <dbReference type="ARBA" id="ARBA00022490"/>
    </source>
</evidence>
<dbReference type="GO" id="GO:0008270">
    <property type="term" value="F:zinc ion binding"/>
    <property type="evidence" value="ECO:0007669"/>
    <property type="project" value="UniProtKB-UniRule"/>
</dbReference>
<protein>
    <recommendedName>
        <fullName evidence="7">4-hydroxythreonine-4-phosphate dehydrogenase</fullName>
        <ecNumber evidence="7">1.1.1.262</ecNumber>
    </recommendedName>
    <alternativeName>
        <fullName evidence="7">4-(phosphohydroxy)-L-threonine dehydrogenase</fullName>
    </alternativeName>
</protein>
<keyword evidence="1 7" id="KW-0963">Cytoplasm</keyword>
<dbReference type="GO" id="GO:0005737">
    <property type="term" value="C:cytoplasm"/>
    <property type="evidence" value="ECO:0007669"/>
    <property type="project" value="UniProtKB-SubCell"/>
</dbReference>
<name>A0A399RF81_9PROT</name>
<dbReference type="GO" id="GO:0042823">
    <property type="term" value="P:pyridoxal phosphate biosynthetic process"/>
    <property type="evidence" value="ECO:0007669"/>
    <property type="project" value="UniProtKB-UniRule"/>
</dbReference>
<evidence type="ECO:0000256" key="2">
    <source>
        <dbReference type="ARBA" id="ARBA00022723"/>
    </source>
</evidence>
<keyword evidence="7" id="KW-0862">Zinc</keyword>
<feature type="binding site" evidence="7">
    <location>
        <position position="214"/>
    </location>
    <ligand>
        <name>a divalent metal cation</name>
        <dbReference type="ChEBI" id="CHEBI:60240"/>
        <note>ligand shared between dimeric partners</note>
    </ligand>
</feature>
<dbReference type="GO" id="GO:0000287">
    <property type="term" value="F:magnesium ion binding"/>
    <property type="evidence" value="ECO:0007669"/>
    <property type="project" value="UniProtKB-UniRule"/>
</dbReference>
<comment type="similarity">
    <text evidence="7">Belongs to the PdxA family.</text>
</comment>
<evidence type="ECO:0000256" key="3">
    <source>
        <dbReference type="ARBA" id="ARBA00022857"/>
    </source>
</evidence>
<feature type="binding site" evidence="7">
    <location>
        <position position="295"/>
    </location>
    <ligand>
        <name>substrate</name>
    </ligand>
</feature>
<comment type="function">
    <text evidence="7">Catalyzes the NAD(P)-dependent oxidation of 4-(phosphooxy)-L-threonine (HTP) into 2-amino-3-oxo-4-(phosphooxy)butyric acid which spontaneously decarboxylates to form 3-amino-2-oxopropyl phosphate (AHAP).</text>
</comment>
<organism evidence="8 9">
    <name type="scientific">Henriciella algicola</name>
    <dbReference type="NCBI Taxonomy" id="1608422"/>
    <lineage>
        <taxon>Bacteria</taxon>
        <taxon>Pseudomonadati</taxon>
        <taxon>Pseudomonadota</taxon>
        <taxon>Alphaproteobacteria</taxon>
        <taxon>Hyphomonadales</taxon>
        <taxon>Hyphomonadaceae</taxon>
        <taxon>Henriciella</taxon>
    </lineage>
</organism>
<evidence type="ECO:0000313" key="9">
    <source>
        <dbReference type="Proteomes" id="UP000265845"/>
    </source>
</evidence>
<evidence type="ECO:0000256" key="4">
    <source>
        <dbReference type="ARBA" id="ARBA00023002"/>
    </source>
</evidence>
<feature type="binding site" evidence="7">
    <location>
        <position position="169"/>
    </location>
    <ligand>
        <name>a divalent metal cation</name>
        <dbReference type="ChEBI" id="CHEBI:60240"/>
        <note>ligand shared between dimeric partners</note>
    </ligand>
</feature>
<feature type="binding site" evidence="7">
    <location>
        <position position="135"/>
    </location>
    <ligand>
        <name>substrate</name>
    </ligand>
</feature>
<comment type="cofactor">
    <cofactor evidence="7">
        <name>Zn(2+)</name>
        <dbReference type="ChEBI" id="CHEBI:29105"/>
    </cofactor>
    <cofactor evidence="7">
        <name>Mg(2+)</name>
        <dbReference type="ChEBI" id="CHEBI:18420"/>
    </cofactor>
    <cofactor evidence="7">
        <name>Co(2+)</name>
        <dbReference type="ChEBI" id="CHEBI:48828"/>
    </cofactor>
    <text evidence="7">Binds 1 divalent metal cation per subunit. Can use ions such as Zn(2+), Mg(2+) or Co(2+).</text>
</comment>
<accession>A0A399RF81</accession>
<dbReference type="SUPFAM" id="SSF53659">
    <property type="entry name" value="Isocitrate/Isopropylmalate dehydrogenase-like"/>
    <property type="match status" value="1"/>
</dbReference>
<dbReference type="NCBIfam" id="TIGR00557">
    <property type="entry name" value="pdxA"/>
    <property type="match status" value="1"/>
</dbReference>
<dbReference type="GO" id="GO:0050897">
    <property type="term" value="F:cobalt ion binding"/>
    <property type="evidence" value="ECO:0007669"/>
    <property type="project" value="UniProtKB-UniRule"/>
</dbReference>
<keyword evidence="2 7" id="KW-0479">Metal-binding</keyword>
<dbReference type="Proteomes" id="UP000265845">
    <property type="component" value="Unassembled WGS sequence"/>
</dbReference>
<keyword evidence="3 7" id="KW-0521">NADP</keyword>
<dbReference type="InterPro" id="IPR005255">
    <property type="entry name" value="PdxA_fam"/>
</dbReference>
<dbReference type="PANTHER" id="PTHR30004:SF6">
    <property type="entry name" value="D-THREONATE 4-PHOSPHATE DEHYDROGENASE"/>
    <property type="match status" value="1"/>
</dbReference>
<dbReference type="NCBIfam" id="NF003699">
    <property type="entry name" value="PRK05312.1"/>
    <property type="match status" value="1"/>
</dbReference>
<evidence type="ECO:0000256" key="7">
    <source>
        <dbReference type="HAMAP-Rule" id="MF_00536"/>
    </source>
</evidence>
<feature type="binding site" evidence="7">
    <location>
        <position position="286"/>
    </location>
    <ligand>
        <name>substrate</name>
    </ligand>
</feature>
<comment type="catalytic activity">
    <reaction evidence="7">
        <text>4-(phosphooxy)-L-threonine + NAD(+) = 3-amino-2-oxopropyl phosphate + CO2 + NADH</text>
        <dbReference type="Rhea" id="RHEA:32275"/>
        <dbReference type="ChEBI" id="CHEBI:16526"/>
        <dbReference type="ChEBI" id="CHEBI:57279"/>
        <dbReference type="ChEBI" id="CHEBI:57540"/>
        <dbReference type="ChEBI" id="CHEBI:57945"/>
        <dbReference type="ChEBI" id="CHEBI:58452"/>
        <dbReference type="EC" id="1.1.1.262"/>
    </reaction>
</comment>
<dbReference type="AlphaFoldDB" id="A0A399RF81"/>
<feature type="binding site" evidence="7">
    <location>
        <position position="134"/>
    </location>
    <ligand>
        <name>substrate</name>
    </ligand>
</feature>
<evidence type="ECO:0000256" key="6">
    <source>
        <dbReference type="ARBA" id="ARBA00023096"/>
    </source>
</evidence>
<dbReference type="OrthoDB" id="9801783at2"/>
<dbReference type="RefSeq" id="WP_119454130.1">
    <property type="nucleotide sequence ID" value="NZ_QWGA01000007.1"/>
</dbReference>
<dbReference type="GO" id="GO:0051287">
    <property type="term" value="F:NAD binding"/>
    <property type="evidence" value="ECO:0007669"/>
    <property type="project" value="InterPro"/>
</dbReference>
<dbReference type="EMBL" id="QWGA01000007">
    <property type="protein sequence ID" value="RIJ28707.1"/>
    <property type="molecule type" value="Genomic_DNA"/>
</dbReference>
<gene>
    <name evidence="7 8" type="primary">pdxA</name>
    <name evidence="8" type="ORF">D1222_09995</name>
</gene>
<comment type="miscellaneous">
    <text evidence="7">The active site is located at the dimer interface.</text>
</comment>
<comment type="subunit">
    <text evidence="7">Homodimer.</text>
</comment>
<sequence>MANSEDLPLAVTMGDPAGCGPQITLRAWDALSADPGTTPFYVTGDPAIYGEAAATIESPADASRVFKHKLPVLSLSNPLPPFTTGTPDSALAPAIVESIDRAMADTFAGLAGGVVTNPISKAVLYSAGFRHPGHTEYLAELCEAETGQASPPVMMLVGGGLRVALATIHVPLMRILDYLTPTTLETVIRTTARALTRDFGIDTPRIGLTGLNPHAGESGTIGLEERDIINPVADRLRKEGIDVSDARSADTIFAETLVGRFDAVIAMTHDQGLIPVKTLDMWGGVNTTLGLPVIRTSPDHGTAYDAAAENKARPDSLIAAIRLASEMAAQRARHDG</sequence>
<dbReference type="InterPro" id="IPR037510">
    <property type="entry name" value="PdxA"/>
</dbReference>
<keyword evidence="5 7" id="KW-0520">NAD</keyword>
<keyword evidence="6 7" id="KW-0664">Pyridoxine biosynthesis</keyword>
<dbReference type="Pfam" id="PF04166">
    <property type="entry name" value="PdxA"/>
    <property type="match status" value="1"/>
</dbReference>
<keyword evidence="4 7" id="KW-0560">Oxidoreductase</keyword>
<proteinExistence type="inferred from homology"/>
<comment type="subcellular location">
    <subcellularLocation>
        <location evidence="7">Cytoplasm</location>
    </subcellularLocation>
</comment>
<keyword evidence="9" id="KW-1185">Reference proteome</keyword>
<dbReference type="GO" id="GO:0050570">
    <property type="term" value="F:4-hydroxythreonine-4-phosphate dehydrogenase activity"/>
    <property type="evidence" value="ECO:0007669"/>
    <property type="project" value="UniProtKB-UniRule"/>
</dbReference>
<reference evidence="8 9" key="1">
    <citation type="submission" date="2018-08" db="EMBL/GenBank/DDBJ databases">
        <title>Henriciella mobilis sp. nov., isolated from seawater.</title>
        <authorList>
            <person name="Cheng H."/>
            <person name="Wu Y.-H."/>
            <person name="Xu X.-W."/>
            <person name="Guo L.-L."/>
        </authorList>
    </citation>
    <scope>NUCLEOTIDE SEQUENCE [LARGE SCALE GENOMIC DNA]</scope>
    <source>
        <strain evidence="8 9">CCUG67844</strain>
    </source>
</reference>
<dbReference type="PANTHER" id="PTHR30004">
    <property type="entry name" value="4-HYDROXYTHREONINE-4-PHOSPHATE DEHYDROGENASE"/>
    <property type="match status" value="1"/>
</dbReference>
<comment type="pathway">
    <text evidence="7">Cofactor biosynthesis; pyridoxine 5'-phosphate biosynthesis; pyridoxine 5'-phosphate from D-erythrose 4-phosphate: step 4/5.</text>
</comment>
<dbReference type="UniPathway" id="UPA00244">
    <property type="reaction ID" value="UER00312"/>
</dbReference>
<feature type="binding site" evidence="7">
    <location>
        <position position="277"/>
    </location>
    <ligand>
        <name>substrate</name>
    </ligand>
</feature>
<keyword evidence="7" id="KW-0170">Cobalt</keyword>
<feature type="binding site" evidence="7">
    <location>
        <position position="269"/>
    </location>
    <ligand>
        <name>a divalent metal cation</name>
        <dbReference type="ChEBI" id="CHEBI:60240"/>
        <note>ligand shared between dimeric partners</note>
    </ligand>
</feature>
<keyword evidence="7" id="KW-0460">Magnesium</keyword>
<dbReference type="HAMAP" id="MF_00536">
    <property type="entry name" value="PdxA"/>
    <property type="match status" value="1"/>
</dbReference>
<dbReference type="EC" id="1.1.1.262" evidence="7"/>
<evidence type="ECO:0000256" key="5">
    <source>
        <dbReference type="ARBA" id="ARBA00023027"/>
    </source>
</evidence>
<evidence type="ECO:0000313" key="8">
    <source>
        <dbReference type="EMBL" id="RIJ28707.1"/>
    </source>
</evidence>
<dbReference type="Gene3D" id="3.40.718.10">
    <property type="entry name" value="Isopropylmalate Dehydrogenase"/>
    <property type="match status" value="1"/>
</dbReference>
<comment type="caution">
    <text evidence="8">The sequence shown here is derived from an EMBL/GenBank/DDBJ whole genome shotgun (WGS) entry which is preliminary data.</text>
</comment>